<dbReference type="SUPFAM" id="SSF47090">
    <property type="entry name" value="PGBD-like"/>
    <property type="match status" value="1"/>
</dbReference>
<dbReference type="Proteomes" id="UP000667802">
    <property type="component" value="Unassembled WGS sequence"/>
</dbReference>
<name>A0AAP5IH88_9CYAN</name>
<dbReference type="EMBL" id="JAALHA020000035">
    <property type="protein sequence ID" value="MDR9900537.1"/>
    <property type="molecule type" value="Genomic_DNA"/>
</dbReference>
<evidence type="ECO:0000313" key="3">
    <source>
        <dbReference type="Proteomes" id="UP000667802"/>
    </source>
</evidence>
<sequence>MSSNDEAKDLELEAITLSTATVSLPPLKLGDKGSAVRLLQKILIAKQFLDKRLYDANFKQSTEQAVKKWQDAQKLSVSGKVDEETWKNLTDHI</sequence>
<dbReference type="AlphaFoldDB" id="A0AAP5IH88"/>
<proteinExistence type="predicted"/>
<gene>
    <name evidence="2" type="ORF">G7B40_039235</name>
</gene>
<dbReference type="Gene3D" id="1.10.101.10">
    <property type="entry name" value="PGBD-like superfamily/PGBD"/>
    <property type="match status" value="1"/>
</dbReference>
<dbReference type="RefSeq" id="WP_208344199.1">
    <property type="nucleotide sequence ID" value="NZ_CAWQFN010000482.1"/>
</dbReference>
<accession>A0AAP5IH88</accession>
<keyword evidence="3" id="KW-1185">Reference proteome</keyword>
<dbReference type="InterPro" id="IPR036366">
    <property type="entry name" value="PGBDSf"/>
</dbReference>
<dbReference type="InterPro" id="IPR036365">
    <property type="entry name" value="PGBD-like_sf"/>
</dbReference>
<protein>
    <submittedName>
        <fullName evidence="2">Peptidoglycan-binding protein</fullName>
    </submittedName>
</protein>
<organism evidence="2 3">
    <name type="scientific">Aetokthonos hydrillicola Thurmond2011</name>
    <dbReference type="NCBI Taxonomy" id="2712845"/>
    <lineage>
        <taxon>Bacteria</taxon>
        <taxon>Bacillati</taxon>
        <taxon>Cyanobacteriota</taxon>
        <taxon>Cyanophyceae</taxon>
        <taxon>Nostocales</taxon>
        <taxon>Hapalosiphonaceae</taxon>
        <taxon>Aetokthonos</taxon>
    </lineage>
</organism>
<evidence type="ECO:0000313" key="2">
    <source>
        <dbReference type="EMBL" id="MDR9900537.1"/>
    </source>
</evidence>
<evidence type="ECO:0000259" key="1">
    <source>
        <dbReference type="Pfam" id="PF01471"/>
    </source>
</evidence>
<feature type="domain" description="Peptidoglycan binding-like" evidence="1">
    <location>
        <begin position="33"/>
        <end position="87"/>
    </location>
</feature>
<comment type="caution">
    <text evidence="2">The sequence shown here is derived from an EMBL/GenBank/DDBJ whole genome shotgun (WGS) entry which is preliminary data.</text>
</comment>
<reference evidence="3" key="1">
    <citation type="journal article" date="2021" name="Science">
        <title>Hunting the eagle killer: A cyanobacterial neurotoxin causes vacuolar myelinopathy.</title>
        <authorList>
            <person name="Breinlinger S."/>
            <person name="Phillips T.J."/>
            <person name="Haram B.N."/>
            <person name="Mares J."/>
            <person name="Martinez Yerena J.A."/>
            <person name="Hrouzek P."/>
            <person name="Sobotka R."/>
            <person name="Henderson W.M."/>
            <person name="Schmieder P."/>
            <person name="Williams S.M."/>
            <person name="Lauderdale J.D."/>
            <person name="Wilde H.D."/>
            <person name="Gerrin W."/>
            <person name="Kust A."/>
            <person name="Washington J.W."/>
            <person name="Wagner C."/>
            <person name="Geier B."/>
            <person name="Liebeke M."/>
            <person name="Enke H."/>
            <person name="Niedermeyer T.H.J."/>
            <person name="Wilde S.B."/>
        </authorList>
    </citation>
    <scope>NUCLEOTIDE SEQUENCE [LARGE SCALE GENOMIC DNA]</scope>
    <source>
        <strain evidence="3">Thurmond2011</strain>
    </source>
</reference>
<dbReference type="InterPro" id="IPR002477">
    <property type="entry name" value="Peptidoglycan-bd-like"/>
</dbReference>
<dbReference type="Pfam" id="PF01471">
    <property type="entry name" value="PG_binding_1"/>
    <property type="match status" value="1"/>
</dbReference>